<organism evidence="1 2">
    <name type="scientific">Araneus ventricosus</name>
    <name type="common">Orbweaver spider</name>
    <name type="synonym">Epeira ventricosa</name>
    <dbReference type="NCBI Taxonomy" id="182803"/>
    <lineage>
        <taxon>Eukaryota</taxon>
        <taxon>Metazoa</taxon>
        <taxon>Ecdysozoa</taxon>
        <taxon>Arthropoda</taxon>
        <taxon>Chelicerata</taxon>
        <taxon>Arachnida</taxon>
        <taxon>Araneae</taxon>
        <taxon>Araneomorphae</taxon>
        <taxon>Entelegynae</taxon>
        <taxon>Araneoidea</taxon>
        <taxon>Araneidae</taxon>
        <taxon>Araneus</taxon>
    </lineage>
</organism>
<protein>
    <submittedName>
        <fullName evidence="1">Uncharacterized protein</fullName>
    </submittedName>
</protein>
<proteinExistence type="predicted"/>
<comment type="caution">
    <text evidence="1">The sequence shown here is derived from an EMBL/GenBank/DDBJ whole genome shotgun (WGS) entry which is preliminary data.</text>
</comment>
<accession>A0A4Y2EI34</accession>
<sequence>MTSPAHPKPALTVSDLTEQAQQAWNSIPQNCIRHPHDRMHSSLHARIQNLGDYGAVVVMIAVEAHDLGRPTSPGVVPASAASRDGPNVFAVFSQVPKSLALCATFQNLN</sequence>
<evidence type="ECO:0000313" key="1">
    <source>
        <dbReference type="EMBL" id="GBM27748.1"/>
    </source>
</evidence>
<name>A0A4Y2EI34_ARAVE</name>
<dbReference type="Proteomes" id="UP000499080">
    <property type="component" value="Unassembled WGS sequence"/>
</dbReference>
<evidence type="ECO:0000313" key="2">
    <source>
        <dbReference type="Proteomes" id="UP000499080"/>
    </source>
</evidence>
<dbReference type="OrthoDB" id="6435577at2759"/>
<reference evidence="1 2" key="1">
    <citation type="journal article" date="2019" name="Sci. Rep.">
        <title>Orb-weaving spider Araneus ventricosus genome elucidates the spidroin gene catalogue.</title>
        <authorList>
            <person name="Kono N."/>
            <person name="Nakamura H."/>
            <person name="Ohtoshi R."/>
            <person name="Moran D.A.P."/>
            <person name="Shinohara A."/>
            <person name="Yoshida Y."/>
            <person name="Fujiwara M."/>
            <person name="Mori M."/>
            <person name="Tomita M."/>
            <person name="Arakawa K."/>
        </authorList>
    </citation>
    <scope>NUCLEOTIDE SEQUENCE [LARGE SCALE GENOMIC DNA]</scope>
</reference>
<gene>
    <name evidence="1" type="ORF">AVEN_25364_1</name>
</gene>
<keyword evidence="2" id="KW-1185">Reference proteome</keyword>
<dbReference type="EMBL" id="BGPR01000593">
    <property type="protein sequence ID" value="GBM27748.1"/>
    <property type="molecule type" value="Genomic_DNA"/>
</dbReference>
<dbReference type="AlphaFoldDB" id="A0A4Y2EI34"/>